<dbReference type="OrthoDB" id="1844152at2759"/>
<evidence type="ECO:0000256" key="3">
    <source>
        <dbReference type="ARBA" id="ARBA00022617"/>
    </source>
</evidence>
<feature type="transmembrane region" description="Helical" evidence="9">
    <location>
        <begin position="145"/>
        <end position="164"/>
    </location>
</feature>
<evidence type="ECO:0000259" key="10">
    <source>
        <dbReference type="Pfam" id="PF01593"/>
    </source>
</evidence>
<dbReference type="InterPro" id="IPR017972">
    <property type="entry name" value="Cyt_P450_CS"/>
</dbReference>
<evidence type="ECO:0000313" key="12">
    <source>
        <dbReference type="Proteomes" id="UP000319160"/>
    </source>
</evidence>
<dbReference type="PANTHER" id="PTHR46206">
    <property type="entry name" value="CYTOCHROME P450"/>
    <property type="match status" value="1"/>
</dbReference>
<dbReference type="Gene3D" id="1.10.630.10">
    <property type="entry name" value="Cytochrome P450"/>
    <property type="match status" value="1"/>
</dbReference>
<dbReference type="PROSITE" id="PS00086">
    <property type="entry name" value="CYTOCHROME_P450"/>
    <property type="match status" value="1"/>
</dbReference>
<gene>
    <name evidence="11" type="ORF">FHL15_002151</name>
</gene>
<evidence type="ECO:0000256" key="8">
    <source>
        <dbReference type="PIRSR" id="PIRSR602403-1"/>
    </source>
</evidence>
<evidence type="ECO:0000256" key="9">
    <source>
        <dbReference type="SAM" id="Phobius"/>
    </source>
</evidence>
<keyword evidence="9" id="KW-1133">Transmembrane helix</keyword>
<name>A0A553I9G4_9PEZI</name>
<dbReference type="GO" id="GO:0005506">
    <property type="term" value="F:iron ion binding"/>
    <property type="evidence" value="ECO:0007669"/>
    <property type="project" value="InterPro"/>
</dbReference>
<reference evidence="12" key="1">
    <citation type="submission" date="2019-06" db="EMBL/GenBank/DDBJ databases">
        <title>Draft genome sequence of the griseofulvin-producing fungus Xylaria cubensis strain G536.</title>
        <authorList>
            <person name="Mead M.E."/>
            <person name="Raja H.A."/>
            <person name="Steenwyk J.L."/>
            <person name="Knowles S.L."/>
            <person name="Oberlies N.H."/>
            <person name="Rokas A."/>
        </authorList>
    </citation>
    <scope>NUCLEOTIDE SEQUENCE [LARGE SCALE GENOMIC DNA]</scope>
    <source>
        <strain evidence="12">G536</strain>
    </source>
</reference>
<keyword evidence="9" id="KW-0472">Membrane</keyword>
<accession>A0A553I9G4</accession>
<evidence type="ECO:0000256" key="2">
    <source>
        <dbReference type="ARBA" id="ARBA00010617"/>
    </source>
</evidence>
<evidence type="ECO:0000256" key="7">
    <source>
        <dbReference type="ARBA" id="ARBA00023033"/>
    </source>
</evidence>
<dbReference type="PRINTS" id="PR00465">
    <property type="entry name" value="EP450IV"/>
</dbReference>
<dbReference type="GO" id="GO:0020037">
    <property type="term" value="F:heme binding"/>
    <property type="evidence" value="ECO:0007669"/>
    <property type="project" value="InterPro"/>
</dbReference>
<dbReference type="InterPro" id="IPR036188">
    <property type="entry name" value="FAD/NAD-bd_sf"/>
</dbReference>
<keyword evidence="6 8" id="KW-0408">Iron</keyword>
<dbReference type="AlphaFoldDB" id="A0A553I9G4"/>
<feature type="binding site" description="axial binding residue" evidence="8">
    <location>
        <position position="600"/>
    </location>
    <ligand>
        <name>heme</name>
        <dbReference type="ChEBI" id="CHEBI:30413"/>
    </ligand>
    <ligandPart>
        <name>Fe</name>
        <dbReference type="ChEBI" id="CHEBI:18248"/>
    </ligandPart>
</feature>
<dbReference type="CDD" id="cd11041">
    <property type="entry name" value="CYP503A1-like"/>
    <property type="match status" value="1"/>
</dbReference>
<dbReference type="InterPro" id="IPR002937">
    <property type="entry name" value="Amino_oxidase"/>
</dbReference>
<evidence type="ECO:0000256" key="4">
    <source>
        <dbReference type="ARBA" id="ARBA00022723"/>
    </source>
</evidence>
<dbReference type="Proteomes" id="UP000319160">
    <property type="component" value="Unassembled WGS sequence"/>
</dbReference>
<proteinExistence type="inferred from homology"/>
<protein>
    <recommendedName>
        <fullName evidence="10">Amine oxidase domain-containing protein</fullName>
    </recommendedName>
</protein>
<evidence type="ECO:0000256" key="6">
    <source>
        <dbReference type="ARBA" id="ARBA00023004"/>
    </source>
</evidence>
<dbReference type="Gene3D" id="3.50.50.60">
    <property type="entry name" value="FAD/NAD(P)-binding domain"/>
    <property type="match status" value="1"/>
</dbReference>
<comment type="similarity">
    <text evidence="2">Belongs to the cytochrome P450 family.</text>
</comment>
<dbReference type="Gene3D" id="1.10.405.20">
    <property type="match status" value="1"/>
</dbReference>
<dbReference type="Gene3D" id="3.30.70.1990">
    <property type="match status" value="1"/>
</dbReference>
<dbReference type="InterPro" id="IPR001128">
    <property type="entry name" value="Cyt_P450"/>
</dbReference>
<dbReference type="STRING" id="2512241.A0A553I9G4"/>
<dbReference type="Pfam" id="PF01593">
    <property type="entry name" value="Amino_oxidase"/>
    <property type="match status" value="1"/>
</dbReference>
<keyword evidence="9" id="KW-0812">Transmembrane</keyword>
<dbReference type="InterPro" id="IPR002403">
    <property type="entry name" value="Cyt_P450_E_grp-IV"/>
</dbReference>
<evidence type="ECO:0000313" key="11">
    <source>
        <dbReference type="EMBL" id="TRX96845.1"/>
    </source>
</evidence>
<dbReference type="InterPro" id="IPR036396">
    <property type="entry name" value="Cyt_P450_sf"/>
</dbReference>
<feature type="domain" description="Amine oxidase" evidence="10">
    <location>
        <begin position="801"/>
        <end position="1037"/>
    </location>
</feature>
<dbReference type="GO" id="GO:0004497">
    <property type="term" value="F:monooxygenase activity"/>
    <property type="evidence" value="ECO:0007669"/>
    <property type="project" value="UniProtKB-KW"/>
</dbReference>
<keyword evidence="4 8" id="KW-0479">Metal-binding</keyword>
<sequence>MVLLRFFTQRFVLISKNGRQDSRAFLWFFMYANLISSSVNQSSLLISRQQLASSMLTNLCRGIMSGSRNIVSGEPALWYKVYTTLPAGLAGQIRPSLPPPALIIISYEISGHGVALSGIEPNVKISLKLHFNISHRGLNMEQVHISNELALGLVLVILIAFIFMSRKSLPSNTSFFKDQPVVGIRKELMPWTRAAVRSITQTRNWVFDGYSRVYGLPDTILDVHSTANDTIQTKWTIWDDEVSENDFQMNLIRNQLTRNLDILTPPIAVELEEGFRREWGLSTEDWKSVDIWKSAMRIIGGAANNAFCGPELCRNMDFIQRVQDHSICLFLGAILINSTPWPFKYLTAQAVGWTCYFQLQRVSKLCLPLVKERLYNTARLKADPAYTWSSPKDGLQWIIDECYATGDPKQLKPERVLHRLVFMNDISLHSTSYTAQNVILDLACADPSVIPILREESARVLKEAGGKWTRQAVAKLKLVDSTIRESMRLTPFNSVGLPRTIIQPHGITVEQDKSVINIPFGSKVMIPVEAIHYDDSVYPDAKTFKPFRFADANAIRNVLDSFGAASSEEKTAQQPQQTKQKSGATIDEAFLGFGFGLHACPGRFFALNEIKIFIATMVLNYDLEPMKTRPRMTPLIWLNVPLFNDLRVNIRRRRPIELDASSTQFYIRLGSDEYGADVELRRHKIPVLMRVPATQPRPAKAFLPPRPEPGPEPDKVWGGALGGQNAPDFVRPACQVYPSKGRILNMIPIIAYLIAISSIPALYCNASFASTDRASYDLNDVIERDVVVIGGGSSGTYSSIRLKDHNKTVVVIEKKAVLGGHAEAWVEPSTGTPIDIGTVVFAHSDTVANYFGRFNLSLVPIENGAPSKYVDFSTGELANYNPPSQEAFNGALSDYFDHLNKYPALQDGFDMTYPVAPDLLLSFGDFVKKYQLDDLVPQVFTVNQGAVPILDINMIYTFKYLNSDEVNSLQQGFLTTEHHSTTELYQKAAEYLGTDVLFNSTVVGMDRSCPEEVRVAVQTSSGRKLIIAKSILSTIPPVLENLGGYDLSAEETSLFGQFFANGYYTGVLNNTGLDVPLTATGPGRQYNVPVLPGIYTATPIMIGEGGTGIYYGSPTVLPDEQVKAEIIATIRRYQGRNGLPITEPNWLKFSSHSPFNLMVSNEAIAEGFYKKLFSLQGQRNTFYNGAAWQTQDSSVLWKFTDDYVIPKILG</sequence>
<dbReference type="SUPFAM" id="SSF51905">
    <property type="entry name" value="FAD/NAD(P)-binding domain"/>
    <property type="match status" value="1"/>
</dbReference>
<comment type="cofactor">
    <cofactor evidence="1 8">
        <name>heme</name>
        <dbReference type="ChEBI" id="CHEBI:30413"/>
    </cofactor>
</comment>
<keyword evidence="7" id="KW-0503">Monooxygenase</keyword>
<keyword evidence="5" id="KW-0560">Oxidoreductase</keyword>
<dbReference type="EMBL" id="VFLP01000008">
    <property type="protein sequence ID" value="TRX96845.1"/>
    <property type="molecule type" value="Genomic_DNA"/>
</dbReference>
<organism evidence="11 12">
    <name type="scientific">Xylaria flabelliformis</name>
    <dbReference type="NCBI Taxonomy" id="2512241"/>
    <lineage>
        <taxon>Eukaryota</taxon>
        <taxon>Fungi</taxon>
        <taxon>Dikarya</taxon>
        <taxon>Ascomycota</taxon>
        <taxon>Pezizomycotina</taxon>
        <taxon>Sordariomycetes</taxon>
        <taxon>Xylariomycetidae</taxon>
        <taxon>Xylariales</taxon>
        <taxon>Xylariaceae</taxon>
        <taxon>Xylaria</taxon>
    </lineage>
</organism>
<dbReference type="PANTHER" id="PTHR46206:SF1">
    <property type="entry name" value="P450, PUTATIVE (EUROFUNG)-RELATED"/>
    <property type="match status" value="1"/>
</dbReference>
<dbReference type="SUPFAM" id="SSF48264">
    <property type="entry name" value="Cytochrome P450"/>
    <property type="match status" value="1"/>
</dbReference>
<keyword evidence="12" id="KW-1185">Reference proteome</keyword>
<dbReference type="GO" id="GO:0016705">
    <property type="term" value="F:oxidoreductase activity, acting on paired donors, with incorporation or reduction of molecular oxygen"/>
    <property type="evidence" value="ECO:0007669"/>
    <property type="project" value="InterPro"/>
</dbReference>
<evidence type="ECO:0000256" key="1">
    <source>
        <dbReference type="ARBA" id="ARBA00001971"/>
    </source>
</evidence>
<dbReference type="Pfam" id="PF00067">
    <property type="entry name" value="p450"/>
    <property type="match status" value="1"/>
</dbReference>
<keyword evidence="3 8" id="KW-0349">Heme</keyword>
<evidence type="ECO:0000256" key="5">
    <source>
        <dbReference type="ARBA" id="ARBA00023002"/>
    </source>
</evidence>
<comment type="caution">
    <text evidence="11">The sequence shown here is derived from an EMBL/GenBank/DDBJ whole genome shotgun (WGS) entry which is preliminary data.</text>
</comment>